<reference evidence="1" key="2">
    <citation type="submission" date="2023-01" db="EMBL/GenBank/DDBJ databases">
        <authorList>
            <person name="Petersen C."/>
        </authorList>
    </citation>
    <scope>NUCLEOTIDE SEQUENCE</scope>
    <source>
        <strain evidence="1">IBT 12815</strain>
    </source>
</reference>
<gene>
    <name evidence="1" type="ORF">N7537_001788</name>
</gene>
<dbReference type="GeneID" id="81583088"/>
<keyword evidence="2" id="KW-1185">Reference proteome</keyword>
<protein>
    <submittedName>
        <fullName evidence="1">Polyketide synthase</fullName>
    </submittedName>
</protein>
<evidence type="ECO:0000313" key="1">
    <source>
        <dbReference type="EMBL" id="KAJ5616674.1"/>
    </source>
</evidence>
<dbReference type="AlphaFoldDB" id="A0AAD6EHB5"/>
<dbReference type="Proteomes" id="UP001213799">
    <property type="component" value="Unassembled WGS sequence"/>
</dbReference>
<dbReference type="RefSeq" id="XP_056757841.1">
    <property type="nucleotide sequence ID" value="XM_056892846.1"/>
</dbReference>
<reference evidence="1" key="1">
    <citation type="journal article" date="2023" name="IMA Fungus">
        <title>Comparative genomic study of the Penicillium genus elucidates a diverse pangenome and 15 lateral gene transfer events.</title>
        <authorList>
            <person name="Petersen C."/>
            <person name="Sorensen T."/>
            <person name="Nielsen M.R."/>
            <person name="Sondergaard T.E."/>
            <person name="Sorensen J.L."/>
            <person name="Fitzpatrick D.A."/>
            <person name="Frisvad J.C."/>
            <person name="Nielsen K.L."/>
        </authorList>
    </citation>
    <scope>NUCLEOTIDE SEQUENCE</scope>
    <source>
        <strain evidence="1">IBT 12815</strain>
    </source>
</reference>
<comment type="caution">
    <text evidence="1">The sequence shown here is derived from an EMBL/GenBank/DDBJ whole genome shotgun (WGS) entry which is preliminary data.</text>
</comment>
<proteinExistence type="predicted"/>
<organism evidence="1 2">
    <name type="scientific">Penicillium hordei</name>
    <dbReference type="NCBI Taxonomy" id="40994"/>
    <lineage>
        <taxon>Eukaryota</taxon>
        <taxon>Fungi</taxon>
        <taxon>Dikarya</taxon>
        <taxon>Ascomycota</taxon>
        <taxon>Pezizomycotina</taxon>
        <taxon>Eurotiomycetes</taxon>
        <taxon>Eurotiomycetidae</taxon>
        <taxon>Eurotiales</taxon>
        <taxon>Aspergillaceae</taxon>
        <taxon>Penicillium</taxon>
    </lineage>
</organism>
<name>A0AAD6EHB5_9EURO</name>
<evidence type="ECO:0000313" key="2">
    <source>
        <dbReference type="Proteomes" id="UP001213799"/>
    </source>
</evidence>
<accession>A0AAD6EHB5</accession>
<dbReference type="EMBL" id="JAQJAE010000001">
    <property type="protein sequence ID" value="KAJ5616674.1"/>
    <property type="molecule type" value="Genomic_DNA"/>
</dbReference>
<sequence>MYGLKDNVLAFSECSASYIEASTEQVIPINTLNPGKLLQFAPALIVKSALTPVKPRGTVLLIDPDLGLQHTIETEAAETDIAVIVASSEYQNPNVIHISQFLTQGQLGALFPPCIDQVFGCSSQKSLSVRKFLAQYRTVTMAEFFSLQPGMKQMPSSETWLATKFVKGTKSDPQ</sequence>